<evidence type="ECO:0000256" key="3">
    <source>
        <dbReference type="ARBA" id="ARBA00022801"/>
    </source>
</evidence>
<dbReference type="SUPFAM" id="SSF52540">
    <property type="entry name" value="P-loop containing nucleoside triphosphate hydrolases"/>
    <property type="match status" value="1"/>
</dbReference>
<keyword evidence="3" id="KW-0378">Hydrolase</keyword>
<dbReference type="PANTHER" id="PTHR10465:SF0">
    <property type="entry name" value="SARCALUMENIN"/>
    <property type="match status" value="1"/>
</dbReference>
<organism evidence="8 9">
    <name type="scientific">Fusobacterium animalis</name>
    <dbReference type="NCBI Taxonomy" id="76859"/>
    <lineage>
        <taxon>Bacteria</taxon>
        <taxon>Fusobacteriati</taxon>
        <taxon>Fusobacteriota</taxon>
        <taxon>Fusobacteriia</taxon>
        <taxon>Fusobacteriales</taxon>
        <taxon>Fusobacteriaceae</taxon>
        <taxon>Fusobacterium</taxon>
    </lineage>
</organism>
<dbReference type="EMBL" id="NJGJ01000001">
    <property type="protein sequence ID" value="PGH25351.1"/>
    <property type="molecule type" value="Genomic_DNA"/>
</dbReference>
<dbReference type="AlphaFoldDB" id="A0A2B7YWD4"/>
<dbReference type="GO" id="GO:0003924">
    <property type="term" value="F:GTPase activity"/>
    <property type="evidence" value="ECO:0007669"/>
    <property type="project" value="InterPro"/>
</dbReference>
<dbReference type="InterPro" id="IPR045063">
    <property type="entry name" value="Dynamin_N"/>
</dbReference>
<keyword evidence="2" id="KW-0547">Nucleotide-binding</keyword>
<evidence type="ECO:0000313" key="8">
    <source>
        <dbReference type="EMBL" id="PGH25351.1"/>
    </source>
</evidence>
<dbReference type="RefSeq" id="WP_158411965.1">
    <property type="nucleotide sequence ID" value="NZ_CP077150.1"/>
</dbReference>
<evidence type="ECO:0000256" key="1">
    <source>
        <dbReference type="ARBA" id="ARBA00004370"/>
    </source>
</evidence>
<evidence type="ECO:0000256" key="2">
    <source>
        <dbReference type="ARBA" id="ARBA00022741"/>
    </source>
</evidence>
<dbReference type="GO" id="GO:0016020">
    <property type="term" value="C:membrane"/>
    <property type="evidence" value="ECO:0007669"/>
    <property type="project" value="UniProtKB-SubCell"/>
</dbReference>
<feature type="domain" description="Dynamin N-terminal" evidence="7">
    <location>
        <begin position="60"/>
        <end position="279"/>
    </location>
</feature>
<evidence type="ECO:0000256" key="6">
    <source>
        <dbReference type="SAM" id="Coils"/>
    </source>
</evidence>
<protein>
    <recommendedName>
        <fullName evidence="7">Dynamin N-terminal domain-containing protein</fullName>
    </recommendedName>
</protein>
<keyword evidence="6" id="KW-0175">Coiled coil</keyword>
<dbReference type="PANTHER" id="PTHR10465">
    <property type="entry name" value="TRANSMEMBRANE GTPASE FZO1"/>
    <property type="match status" value="1"/>
</dbReference>
<evidence type="ECO:0000256" key="5">
    <source>
        <dbReference type="ARBA" id="ARBA00023136"/>
    </source>
</evidence>
<dbReference type="Gene3D" id="3.40.50.300">
    <property type="entry name" value="P-loop containing nucleotide triphosphate hydrolases"/>
    <property type="match status" value="1"/>
</dbReference>
<evidence type="ECO:0000256" key="4">
    <source>
        <dbReference type="ARBA" id="ARBA00023134"/>
    </source>
</evidence>
<name>A0A2B7YWD4_9FUSO</name>
<dbReference type="Proteomes" id="UP000226179">
    <property type="component" value="Unassembled WGS sequence"/>
</dbReference>
<proteinExistence type="predicted"/>
<comment type="subcellular location">
    <subcellularLocation>
        <location evidence="1">Membrane</location>
    </subcellularLocation>
</comment>
<dbReference type="Pfam" id="PF00350">
    <property type="entry name" value="Dynamin_N"/>
    <property type="match status" value="1"/>
</dbReference>
<dbReference type="InterPro" id="IPR027094">
    <property type="entry name" value="Mitofusin_fam"/>
</dbReference>
<comment type="caution">
    <text evidence="8">The sequence shown here is derived from an EMBL/GenBank/DDBJ whole genome shotgun (WGS) entry which is preliminary data.</text>
</comment>
<reference evidence="8 9" key="1">
    <citation type="submission" date="2017-06" db="EMBL/GenBank/DDBJ databases">
        <title>Draft genome sequence of Fusobacterium nucleatum subsp. animalis KCOM 1280 (=ChDC F318).</title>
        <authorList>
            <person name="Kook J.-K."/>
            <person name="Park S.-N."/>
            <person name="Lim Y.K."/>
            <person name="Roh H."/>
        </authorList>
    </citation>
    <scope>NUCLEOTIDE SEQUENCE [LARGE SCALE GENOMIC DNA]</scope>
    <source>
        <strain evidence="9">KCOM 1280 ( ChDC F318)</strain>
    </source>
</reference>
<sequence length="711" mass="84783">MTKNSISKDIENVENLFENFKKDIKELSKKTTEVSLDYSIEIDNDFDEKMQEIKDEKFKIFVTGEAKSGKSTFINAFLGEDILPTDSIQCTSSIIEIKKSRDNKKRLIYKTANNIENIIEKDEEIKIFLNKTVAVEKEYRDIPFNTINDNFLIKYQGKYNEERINNFLKTIERDRPEHLSKEEYEDIIRKYIKNKTWSEIKVKITLEYPLDELKEVTIIDTPGVGAEGSIGEMTQSYIEDADAIIFVKSITGEDVESSSFVNFFKKNIRDIQKETVFLVFSRKNQEEEEKIENAKDRIKQVYKELYEKQNIYILDSLTELHRRDYEKYGTSEELLEHFKNILSNKKNNVIDSVTAAEYTLFTLNSNNELEIFNEKMLEWSDFDKFRNRIADFISKAYYYKLQQFLINLKKKSETKITMLRNILNECRESEEKNNKNFKEKLENIILSIEEKKDKVERLKNIINSEIPKIVKDFLGVDDNSIINKTSVELAETFLKKIKNISYVYEEQYKDEIKKEIKNSIDNFQKKFKEVFEIFNKEANQRIIALNKDIKIEELNNYLPELNPEKLDITFKYADKNSLKYKDLSWYEKLYYWFFGGRPKERDKEEFKRLVIKDLEKDTDKIILNFRENISDIIQKLIEEYHQEILKNLNIAQRQCESFLELKEKSEKEKEDFKEIIKEKILLTNEIVDVYEKNIEKLSQEEIVINNNILDK</sequence>
<gene>
    <name evidence="8" type="ORF">RN90_08115</name>
</gene>
<keyword evidence="5" id="KW-0472">Membrane</keyword>
<dbReference type="InterPro" id="IPR027417">
    <property type="entry name" value="P-loop_NTPase"/>
</dbReference>
<evidence type="ECO:0000259" key="7">
    <source>
        <dbReference type="Pfam" id="PF00350"/>
    </source>
</evidence>
<feature type="coiled-coil region" evidence="6">
    <location>
        <begin position="3"/>
        <end position="30"/>
    </location>
</feature>
<accession>A0A2B7YWD4</accession>
<feature type="coiled-coil region" evidence="6">
    <location>
        <begin position="277"/>
        <end position="308"/>
    </location>
</feature>
<evidence type="ECO:0000313" key="9">
    <source>
        <dbReference type="Proteomes" id="UP000226179"/>
    </source>
</evidence>
<feature type="coiled-coil region" evidence="6">
    <location>
        <begin position="427"/>
        <end position="461"/>
    </location>
</feature>
<dbReference type="GO" id="GO:0005525">
    <property type="term" value="F:GTP binding"/>
    <property type="evidence" value="ECO:0007669"/>
    <property type="project" value="UniProtKB-KW"/>
</dbReference>
<keyword evidence="4" id="KW-0342">GTP-binding</keyword>